<dbReference type="Gene3D" id="3.40.50.450">
    <property type="match status" value="1"/>
</dbReference>
<dbReference type="InterPro" id="IPR000023">
    <property type="entry name" value="Phosphofructokinase_dom"/>
</dbReference>
<keyword evidence="4 14" id="KW-0963">Cytoplasm</keyword>
<feature type="binding site" description="in other chain" evidence="14">
    <location>
        <position position="223"/>
    </location>
    <ligand>
        <name>substrate</name>
        <note>ligand shared between dimeric partners</note>
    </ligand>
</feature>
<dbReference type="SUPFAM" id="SSF53784">
    <property type="entry name" value="Phosphofructokinase"/>
    <property type="match status" value="1"/>
</dbReference>
<feature type="binding site" description="in other chain" evidence="14">
    <location>
        <begin position="170"/>
        <end position="172"/>
    </location>
    <ligand>
        <name>substrate</name>
        <note>ligand shared between dimeric partners</note>
    </ligand>
</feature>
<evidence type="ECO:0000256" key="12">
    <source>
        <dbReference type="ARBA" id="ARBA00023152"/>
    </source>
</evidence>
<dbReference type="PROSITE" id="PS00433">
    <property type="entry name" value="PHOSPHOFRUCTOKINASE"/>
    <property type="match status" value="1"/>
</dbReference>
<dbReference type="Proteomes" id="UP000249239">
    <property type="component" value="Unassembled WGS sequence"/>
</dbReference>
<keyword evidence="8 14" id="KW-0547">Nucleotide-binding</keyword>
<comment type="cofactor">
    <cofactor evidence="1 14">
        <name>Mg(2+)</name>
        <dbReference type="ChEBI" id="CHEBI:18420"/>
    </cofactor>
</comment>
<dbReference type="NCBIfam" id="NF002872">
    <property type="entry name" value="PRK03202.1"/>
    <property type="match status" value="1"/>
</dbReference>
<keyword evidence="11 14" id="KW-0460">Magnesium</keyword>
<evidence type="ECO:0000256" key="14">
    <source>
        <dbReference type="HAMAP-Rule" id="MF_00339"/>
    </source>
</evidence>
<evidence type="ECO:0000256" key="5">
    <source>
        <dbReference type="ARBA" id="ARBA00022533"/>
    </source>
</evidence>
<dbReference type="FunFam" id="3.40.50.460:FF:000002">
    <property type="entry name" value="ATP-dependent 6-phosphofructokinase"/>
    <property type="match status" value="1"/>
</dbReference>
<protein>
    <recommendedName>
        <fullName evidence="14">ATP-dependent 6-phosphofructokinase</fullName>
        <shortName evidence="14">ATP-PFK</shortName>
        <shortName evidence="14">Phosphofructokinase</shortName>
        <ecNumber evidence="14">2.7.1.11</ecNumber>
    </recommendedName>
    <alternativeName>
        <fullName evidence="14">Phosphohexokinase</fullName>
    </alternativeName>
</protein>
<evidence type="ECO:0000256" key="11">
    <source>
        <dbReference type="ARBA" id="ARBA00022842"/>
    </source>
</evidence>
<feature type="binding site" description="in other chain" evidence="14">
    <location>
        <begin position="186"/>
        <end position="188"/>
    </location>
    <ligand>
        <name>ADP</name>
        <dbReference type="ChEBI" id="CHEBI:456216"/>
        <note>allosteric activator; ligand shared between dimeric partners</note>
    </ligand>
</feature>
<feature type="binding site" description="in other chain" evidence="14">
    <location>
        <position position="155"/>
    </location>
    <ligand>
        <name>ADP</name>
        <dbReference type="ChEBI" id="CHEBI:456216"/>
        <note>allosteric activator; ligand shared between dimeric partners</note>
    </ligand>
</feature>
<reference evidence="16 17" key="1">
    <citation type="submission" date="2018-06" db="EMBL/GenBank/DDBJ databases">
        <title>Genomic Encyclopedia of Archaeal and Bacterial Type Strains, Phase II (KMG-II): from individual species to whole genera.</title>
        <authorList>
            <person name="Goeker M."/>
        </authorList>
    </citation>
    <scope>NUCLEOTIDE SEQUENCE [LARGE SCALE GENOMIC DNA]</scope>
    <source>
        <strain evidence="16 17">DSM 6779</strain>
    </source>
</reference>
<comment type="activity regulation">
    <text evidence="14">Allosterically activated by ADP and other diphosphonucleosides, and allosterically inhibited by phosphoenolpyruvate.</text>
</comment>
<comment type="function">
    <text evidence="14">Catalyzes the phosphorylation of D-fructose 6-phosphate to fructose 1,6-bisphosphate by ATP, the first committing step of glycolysis.</text>
</comment>
<comment type="caution">
    <text evidence="14">Lacks conserved residue(s) required for the propagation of feature annotation.</text>
</comment>
<comment type="similarity">
    <text evidence="14">Belongs to the phosphofructokinase type A (PFKA) family. ATP-dependent PFK group I subfamily. Prokaryotic clade 'B1' sub-subfamily.</text>
</comment>
<dbReference type="NCBIfam" id="TIGR02482">
    <property type="entry name" value="PFKA_ATP"/>
    <property type="match status" value="1"/>
</dbReference>
<sequence>MKKIAVLTSGGDAPGMNAAIRAVVRGAISYKLQVMGVFRGYQGLIDDDLHDMTSKSVSNIIHQGGTILKTARCKEFPTKEGRKKAFYNLRKHDIDGLVVIGGNGTFTGAKLLGEEFNFPVIGIPGTIDNDLYGTDFTIGFDTALNTVVDAVDKIRDTATAHNRLFFVEVMGRHAGFLALHSAIASGSEAVFTPEVDGDMERLYDFLRNKFKKAKSSSIVIVAEGTKEGNAITISQKVTEDFPEYDTRVSILGHIQRGGSPSPFDRVLASELGVAAVRALIAGKKAVMMGLESNKLVEVPFDDAIFKKKDLDPRMVGLVGVLSI</sequence>
<accession>A0A2W7NF14</accession>
<evidence type="ECO:0000256" key="13">
    <source>
        <dbReference type="ARBA" id="ARBA00048070"/>
    </source>
</evidence>
<dbReference type="InterPro" id="IPR022953">
    <property type="entry name" value="ATP_PFK"/>
</dbReference>
<evidence type="ECO:0000256" key="10">
    <source>
        <dbReference type="ARBA" id="ARBA00022840"/>
    </source>
</evidence>
<comment type="caution">
    <text evidence="16">The sequence shown here is derived from an EMBL/GenBank/DDBJ whole genome shotgun (WGS) entry which is preliminary data.</text>
</comment>
<dbReference type="Gene3D" id="3.40.50.460">
    <property type="entry name" value="Phosphofructokinase domain"/>
    <property type="match status" value="1"/>
</dbReference>
<dbReference type="InterPro" id="IPR012828">
    <property type="entry name" value="PFKA_ATP_prok"/>
</dbReference>
<dbReference type="PANTHER" id="PTHR13697">
    <property type="entry name" value="PHOSPHOFRUCTOKINASE"/>
    <property type="match status" value="1"/>
</dbReference>
<dbReference type="GO" id="GO:0016208">
    <property type="term" value="F:AMP binding"/>
    <property type="evidence" value="ECO:0007669"/>
    <property type="project" value="TreeGrafter"/>
</dbReference>
<dbReference type="InterPro" id="IPR035966">
    <property type="entry name" value="PKF_sf"/>
</dbReference>
<dbReference type="GO" id="GO:0006002">
    <property type="term" value="P:fructose 6-phosphate metabolic process"/>
    <property type="evidence" value="ECO:0007669"/>
    <property type="project" value="UniProtKB-UniRule"/>
</dbReference>
<dbReference type="HAMAP" id="MF_00339">
    <property type="entry name" value="Phosphofructokinase_I_B1"/>
    <property type="match status" value="1"/>
</dbReference>
<feature type="binding site" evidence="14">
    <location>
        <begin position="72"/>
        <end position="73"/>
    </location>
    <ligand>
        <name>ATP</name>
        <dbReference type="ChEBI" id="CHEBI:30616"/>
    </ligand>
</feature>
<dbReference type="GO" id="GO:0030388">
    <property type="term" value="P:fructose 1,6-bisphosphate metabolic process"/>
    <property type="evidence" value="ECO:0007669"/>
    <property type="project" value="TreeGrafter"/>
</dbReference>
<dbReference type="GO" id="GO:0070095">
    <property type="term" value="F:fructose-6-phosphate binding"/>
    <property type="evidence" value="ECO:0007669"/>
    <property type="project" value="TreeGrafter"/>
</dbReference>
<dbReference type="UniPathway" id="UPA00109">
    <property type="reaction ID" value="UER00182"/>
</dbReference>
<keyword evidence="6 14" id="KW-0808">Transferase</keyword>
<feature type="binding site" evidence="14">
    <location>
        <position position="247"/>
    </location>
    <ligand>
        <name>substrate</name>
        <note>ligand shared between dimeric partners</note>
    </ligand>
</feature>
<dbReference type="GO" id="GO:0048029">
    <property type="term" value="F:monosaccharide binding"/>
    <property type="evidence" value="ECO:0007669"/>
    <property type="project" value="TreeGrafter"/>
</dbReference>
<organism evidence="16 17">
    <name type="scientific">Breznakibacter xylanolyticus</name>
    <dbReference type="NCBI Taxonomy" id="990"/>
    <lineage>
        <taxon>Bacteria</taxon>
        <taxon>Pseudomonadati</taxon>
        <taxon>Bacteroidota</taxon>
        <taxon>Bacteroidia</taxon>
        <taxon>Marinilabiliales</taxon>
        <taxon>Marinilabiliaceae</taxon>
        <taxon>Breznakibacter</taxon>
    </lineage>
</organism>
<feature type="binding site" evidence="14">
    <location>
        <position position="103"/>
    </location>
    <ligand>
        <name>Mg(2+)</name>
        <dbReference type="ChEBI" id="CHEBI:18420"/>
        <note>catalytic</note>
    </ligand>
</feature>
<feature type="binding site" evidence="14">
    <location>
        <begin position="21"/>
        <end position="25"/>
    </location>
    <ligand>
        <name>ADP</name>
        <dbReference type="ChEBI" id="CHEBI:456216"/>
        <note>allosteric activator; ligand shared between dimeric partners</note>
    </ligand>
</feature>
<dbReference type="GO" id="GO:0005524">
    <property type="term" value="F:ATP binding"/>
    <property type="evidence" value="ECO:0007669"/>
    <property type="project" value="UniProtKB-UniRule"/>
</dbReference>
<dbReference type="OrthoDB" id="9802503at2"/>
<dbReference type="GO" id="GO:0003872">
    <property type="term" value="F:6-phosphofructokinase activity"/>
    <property type="evidence" value="ECO:0007669"/>
    <property type="project" value="UniProtKB-UniRule"/>
</dbReference>
<evidence type="ECO:0000256" key="1">
    <source>
        <dbReference type="ARBA" id="ARBA00001946"/>
    </source>
</evidence>
<comment type="subunit">
    <text evidence="14">Homotetramer.</text>
</comment>
<dbReference type="Pfam" id="PF00365">
    <property type="entry name" value="PFK"/>
    <property type="match status" value="1"/>
</dbReference>
<dbReference type="RefSeq" id="WP_111445602.1">
    <property type="nucleotide sequence ID" value="NZ_QKZK01000012.1"/>
</dbReference>
<feature type="binding site" evidence="14">
    <location>
        <begin position="102"/>
        <end position="105"/>
    </location>
    <ligand>
        <name>ATP</name>
        <dbReference type="ChEBI" id="CHEBI:30616"/>
    </ligand>
</feature>
<feature type="binding site" description="in other chain" evidence="14">
    <location>
        <begin position="214"/>
        <end position="216"/>
    </location>
    <ligand>
        <name>ADP</name>
        <dbReference type="ChEBI" id="CHEBI:456216"/>
        <note>allosteric activator; ligand shared between dimeric partners</note>
    </ligand>
</feature>
<feature type="binding site" evidence="14">
    <location>
        <position position="11"/>
    </location>
    <ligand>
        <name>ATP</name>
        <dbReference type="ChEBI" id="CHEBI:30616"/>
    </ligand>
</feature>
<keyword evidence="5 14" id="KW-0021">Allosteric enzyme</keyword>
<dbReference type="GO" id="GO:0042802">
    <property type="term" value="F:identical protein binding"/>
    <property type="evidence" value="ECO:0007669"/>
    <property type="project" value="TreeGrafter"/>
</dbReference>
<comment type="catalytic activity">
    <reaction evidence="13 14">
        <text>beta-D-fructose 6-phosphate + ATP = beta-D-fructose 1,6-bisphosphate + ADP + H(+)</text>
        <dbReference type="Rhea" id="RHEA:16109"/>
        <dbReference type="ChEBI" id="CHEBI:15378"/>
        <dbReference type="ChEBI" id="CHEBI:30616"/>
        <dbReference type="ChEBI" id="CHEBI:32966"/>
        <dbReference type="ChEBI" id="CHEBI:57634"/>
        <dbReference type="ChEBI" id="CHEBI:456216"/>
        <dbReference type="EC" id="2.7.1.11"/>
    </reaction>
</comment>
<evidence type="ECO:0000313" key="17">
    <source>
        <dbReference type="Proteomes" id="UP000249239"/>
    </source>
</evidence>
<keyword evidence="17" id="KW-1185">Reference proteome</keyword>
<feature type="binding site" description="in other chain" evidence="14">
    <location>
        <begin position="126"/>
        <end position="128"/>
    </location>
    <ligand>
        <name>substrate</name>
        <note>ligand shared between dimeric partners</note>
    </ligand>
</feature>
<dbReference type="AlphaFoldDB" id="A0A2W7NF14"/>
<comment type="subcellular location">
    <subcellularLocation>
        <location evidence="2 14">Cytoplasm</location>
    </subcellularLocation>
</comment>
<keyword evidence="7 14" id="KW-0479">Metal-binding</keyword>
<name>A0A2W7NF14_9BACT</name>
<gene>
    <name evidence="14" type="primary">pfkA</name>
    <name evidence="16" type="ORF">LX69_01807</name>
</gene>
<dbReference type="PRINTS" id="PR00476">
    <property type="entry name" value="PHFRCTKINASE"/>
</dbReference>
<dbReference type="GO" id="GO:0061621">
    <property type="term" value="P:canonical glycolysis"/>
    <property type="evidence" value="ECO:0007669"/>
    <property type="project" value="TreeGrafter"/>
</dbReference>
<feature type="binding site" description="in other chain" evidence="14">
    <location>
        <position position="212"/>
    </location>
    <ligand>
        <name>ADP</name>
        <dbReference type="ChEBI" id="CHEBI:456216"/>
        <note>allosteric activator; ligand shared between dimeric partners</note>
    </ligand>
</feature>
<dbReference type="InterPro" id="IPR012003">
    <property type="entry name" value="ATP_PFK_prok-type"/>
</dbReference>
<feature type="domain" description="Phosphofructokinase" evidence="15">
    <location>
        <begin position="3"/>
        <end position="279"/>
    </location>
</feature>
<proteinExistence type="inferred from homology"/>
<dbReference type="EC" id="2.7.1.11" evidence="14"/>
<dbReference type="InterPro" id="IPR015912">
    <property type="entry name" value="Phosphofructokinase_CS"/>
</dbReference>
<keyword evidence="10 14" id="KW-0067">ATP-binding</keyword>
<evidence type="ECO:0000256" key="6">
    <source>
        <dbReference type="ARBA" id="ARBA00022679"/>
    </source>
</evidence>
<comment type="pathway">
    <text evidence="3 14">Carbohydrate degradation; glycolysis; D-glyceraldehyde 3-phosphate and glycerone phosphate from D-glucose: step 3/4.</text>
</comment>
<feature type="binding site" evidence="14">
    <location>
        <position position="163"/>
    </location>
    <ligand>
        <name>substrate</name>
        <note>ligand shared between dimeric partners</note>
    </ligand>
</feature>
<dbReference type="FunFam" id="3.40.50.450:FF:000001">
    <property type="entry name" value="ATP-dependent 6-phosphofructokinase"/>
    <property type="match status" value="1"/>
</dbReference>
<feature type="active site" description="Proton acceptor" evidence="14">
    <location>
        <position position="128"/>
    </location>
</feature>
<dbReference type="GO" id="GO:0005945">
    <property type="term" value="C:6-phosphofructokinase complex"/>
    <property type="evidence" value="ECO:0007669"/>
    <property type="project" value="TreeGrafter"/>
</dbReference>
<evidence type="ECO:0000259" key="15">
    <source>
        <dbReference type="Pfam" id="PF00365"/>
    </source>
</evidence>
<keyword evidence="12 14" id="KW-0324">Glycolysis</keyword>
<keyword evidence="9 14" id="KW-0418">Kinase</keyword>
<evidence type="ECO:0000256" key="4">
    <source>
        <dbReference type="ARBA" id="ARBA00022490"/>
    </source>
</evidence>
<evidence type="ECO:0000313" key="16">
    <source>
        <dbReference type="EMBL" id="PZX16737.1"/>
    </source>
</evidence>
<evidence type="ECO:0000256" key="7">
    <source>
        <dbReference type="ARBA" id="ARBA00022723"/>
    </source>
</evidence>
<evidence type="ECO:0000256" key="3">
    <source>
        <dbReference type="ARBA" id="ARBA00004679"/>
    </source>
</evidence>
<evidence type="ECO:0000256" key="8">
    <source>
        <dbReference type="ARBA" id="ARBA00022741"/>
    </source>
</evidence>
<feature type="binding site" description="in other chain" evidence="14">
    <location>
        <begin position="253"/>
        <end position="256"/>
    </location>
    <ligand>
        <name>substrate</name>
        <note>ligand shared between dimeric partners</note>
    </ligand>
</feature>
<dbReference type="PANTHER" id="PTHR13697:SF4">
    <property type="entry name" value="ATP-DEPENDENT 6-PHOSPHOFRUCTOKINASE"/>
    <property type="match status" value="1"/>
</dbReference>
<evidence type="ECO:0000256" key="9">
    <source>
        <dbReference type="ARBA" id="ARBA00022777"/>
    </source>
</evidence>
<dbReference type="EMBL" id="QKZK01000012">
    <property type="protein sequence ID" value="PZX16737.1"/>
    <property type="molecule type" value="Genomic_DNA"/>
</dbReference>
<dbReference type="GO" id="GO:0046872">
    <property type="term" value="F:metal ion binding"/>
    <property type="evidence" value="ECO:0007669"/>
    <property type="project" value="UniProtKB-KW"/>
</dbReference>
<dbReference type="PIRSF" id="PIRSF000532">
    <property type="entry name" value="ATP_PFK_prok"/>
    <property type="match status" value="1"/>
</dbReference>
<evidence type="ECO:0000256" key="2">
    <source>
        <dbReference type="ARBA" id="ARBA00004496"/>
    </source>
</evidence>